<dbReference type="GO" id="GO:0005524">
    <property type="term" value="F:ATP binding"/>
    <property type="evidence" value="ECO:0007669"/>
    <property type="project" value="UniProtKB-KW"/>
</dbReference>
<evidence type="ECO:0000256" key="7">
    <source>
        <dbReference type="ARBA" id="ARBA00022759"/>
    </source>
</evidence>
<keyword evidence="2 12" id="KW-1048">Host nucleus</keyword>
<dbReference type="GeneID" id="5075991"/>
<dbReference type="Proteomes" id="UP000201958">
    <property type="component" value="Segment"/>
</dbReference>
<dbReference type="KEGG" id="vg:5075991"/>
<protein>
    <submittedName>
        <fullName evidence="16">Nonstructural protein</fullName>
    </submittedName>
</protein>
<dbReference type="Gene3D" id="1.10.10.950">
    <property type="match status" value="1"/>
</dbReference>
<dbReference type="InterPro" id="IPR027417">
    <property type="entry name" value="P-loop_NTPase"/>
</dbReference>
<evidence type="ECO:0000259" key="14">
    <source>
        <dbReference type="PROSITE" id="PS51206"/>
    </source>
</evidence>
<evidence type="ECO:0000256" key="6">
    <source>
        <dbReference type="ARBA" id="ARBA00022741"/>
    </source>
</evidence>
<dbReference type="RefSeq" id="YP_077179.1">
    <property type="nucleotide sequence ID" value="NC_006261.1"/>
</dbReference>
<evidence type="ECO:0000256" key="8">
    <source>
        <dbReference type="ARBA" id="ARBA00022801"/>
    </source>
</evidence>
<name>Q8JQF9_AAV8</name>
<feature type="region of interest" description="Disordered" evidence="13">
    <location>
        <begin position="491"/>
        <end position="526"/>
    </location>
</feature>
<dbReference type="GO" id="GO:0016787">
    <property type="term" value="F:hydrolase activity"/>
    <property type="evidence" value="ECO:0007669"/>
    <property type="project" value="UniProtKB-KW"/>
</dbReference>
<dbReference type="PROSITE" id="PS51206">
    <property type="entry name" value="SF3_HELICASE_1"/>
    <property type="match status" value="1"/>
</dbReference>
<accession>Q8JQF9</accession>
<feature type="short sequence motif" description="RCR-3" evidence="12">
    <location>
        <begin position="158"/>
        <end position="162"/>
    </location>
</feature>
<feature type="compositionally biased region" description="Basic and acidic residues" evidence="13">
    <location>
        <begin position="497"/>
        <end position="509"/>
    </location>
</feature>
<dbReference type="GO" id="GO:0019079">
    <property type="term" value="P:viral genome replication"/>
    <property type="evidence" value="ECO:0007669"/>
    <property type="project" value="InterPro"/>
</dbReference>
<dbReference type="GO" id="GO:0046872">
    <property type="term" value="F:metal ion binding"/>
    <property type="evidence" value="ECO:0007669"/>
    <property type="project" value="UniProtKB-KW"/>
</dbReference>
<sequence>MPGFYEIVIKVPSDLDEHLPGISDSFVNWVAEKEWELPPDSDMDRNLIEQAPLTVAEKLQRDFLVQWRRVSKAPEALFFVQFEKGESYFHLHVLVETTGVKSMVLGRFLSQIREKLGPDHLPAGSSPTLPNWFAVTKDAVMAPAGGNKVVDECYIPNYLLPKTQPELQWAWTNMEEYISACLNLAERKRLVAQHLTHVSQTQEQNKENLNPNSDAPVIRSKTSARYMELVGWLVDRGITSEKQWIQEDQASYISFNAASNSRSQIKAALDNAGKIMALTKSAPDYLVGPSLPADITQNRIYRILALNGYDPAYAGSVFLGWAQKKFGKRNTIWLFGPATTGKTNIAEAIAHAVPFYGCVNWTNENFPFNDCVDKMVIWWEEGKMTAKVVESAKAILGGSKVRVDQKCKSSAQIDPTPVIVTSNTNMCAVIDGNSTTFEHQQPLQDRMFKFELTRRLEHDFGKVTKQEVKEFFRWASDHVTEVAHEFYVRKGGASKRPAPDDADKSEPKRACPSVADPSTSDAEGAPVDFADRYQNKCSRHAGMLQMLFPCKTCERMNQNFNICFTHGVRDCSECFPGVSESQPVVRKRTYRKLCAIHHLLGRAPEIACSACDLVNVDLDDCVSEQ</sequence>
<dbReference type="InterPro" id="IPR014015">
    <property type="entry name" value="Helicase_SF3_DNA-vir"/>
</dbReference>
<feature type="domain" description="PV NS1-Nuc" evidence="15">
    <location>
        <begin position="1"/>
        <end position="201"/>
    </location>
</feature>
<evidence type="ECO:0000256" key="11">
    <source>
        <dbReference type="ARBA" id="ARBA00023125"/>
    </source>
</evidence>
<evidence type="ECO:0000313" key="17">
    <source>
        <dbReference type="Proteomes" id="UP000201958"/>
    </source>
</evidence>
<dbReference type="Gene3D" id="3.40.1310.20">
    <property type="match status" value="1"/>
</dbReference>
<evidence type="ECO:0000256" key="4">
    <source>
        <dbReference type="ARBA" id="ARBA00022722"/>
    </source>
</evidence>
<evidence type="ECO:0000256" key="2">
    <source>
        <dbReference type="ARBA" id="ARBA00022562"/>
    </source>
</evidence>
<dbReference type="GO" id="GO:0006260">
    <property type="term" value="P:DNA replication"/>
    <property type="evidence" value="ECO:0007669"/>
    <property type="project" value="UniProtKB-UniRule"/>
</dbReference>
<evidence type="ECO:0000256" key="5">
    <source>
        <dbReference type="ARBA" id="ARBA00022723"/>
    </source>
</evidence>
<feature type="active site" description="For nuclease activity" evidence="12">
    <location>
        <position position="158"/>
    </location>
</feature>
<dbReference type="Pfam" id="PF01057">
    <property type="entry name" value="Parvo_NS1"/>
    <property type="match status" value="1"/>
</dbReference>
<keyword evidence="9" id="KW-0067">ATP-binding</keyword>
<dbReference type="GO" id="GO:0042025">
    <property type="term" value="C:host cell nucleus"/>
    <property type="evidence" value="ECO:0007669"/>
    <property type="project" value="UniProtKB-SubCell"/>
</dbReference>
<dbReference type="PROSITE" id="PS52022">
    <property type="entry name" value="PV_NS1_NUC"/>
    <property type="match status" value="1"/>
</dbReference>
<dbReference type="GO" id="GO:0003677">
    <property type="term" value="F:DNA binding"/>
    <property type="evidence" value="ECO:0007669"/>
    <property type="project" value="UniProtKB-UniRule"/>
</dbReference>
<dbReference type="Gene3D" id="3.40.50.300">
    <property type="entry name" value="P-loop containing nucleotide triphosphate hydrolases"/>
    <property type="match status" value="1"/>
</dbReference>
<evidence type="ECO:0000256" key="1">
    <source>
        <dbReference type="ARBA" id="ARBA00004147"/>
    </source>
</evidence>
<keyword evidence="3 12" id="KW-0235">DNA replication</keyword>
<dbReference type="InterPro" id="IPR049901">
    <property type="entry name" value="PV_NS1-NUC"/>
</dbReference>
<dbReference type="Pfam" id="PF08724">
    <property type="entry name" value="Rep_N"/>
    <property type="match status" value="1"/>
</dbReference>
<proteinExistence type="predicted"/>
<evidence type="ECO:0000256" key="3">
    <source>
        <dbReference type="ARBA" id="ARBA00022705"/>
    </source>
</evidence>
<keyword evidence="7 12" id="KW-0255">Endonuclease</keyword>
<keyword evidence="4 12" id="KW-0540">Nuclease</keyword>
<keyword evidence="11 12" id="KW-0238">DNA-binding</keyword>
<dbReference type="SUPFAM" id="SSF52540">
    <property type="entry name" value="P-loop containing nucleoside triphosphate hydrolases"/>
    <property type="match status" value="1"/>
</dbReference>
<keyword evidence="5" id="KW-0479">Metal-binding</keyword>
<feature type="domain" description="SF3 helicase" evidence="14">
    <location>
        <begin position="310"/>
        <end position="465"/>
    </location>
</feature>
<keyword evidence="6 12" id="KW-0547">Nucleotide-binding</keyword>
<comment type="subcellular location">
    <subcellularLocation>
        <location evidence="1 12">Host nucleus</location>
    </subcellularLocation>
</comment>
<evidence type="ECO:0000256" key="10">
    <source>
        <dbReference type="ARBA" id="ARBA00023124"/>
    </source>
</evidence>
<evidence type="ECO:0000256" key="13">
    <source>
        <dbReference type="SAM" id="MobiDB-lite"/>
    </source>
</evidence>
<dbReference type="OrthoDB" id="2007at10239"/>
<dbReference type="GO" id="GO:0004519">
    <property type="term" value="F:endonuclease activity"/>
    <property type="evidence" value="ECO:0007669"/>
    <property type="project" value="UniProtKB-UniRule"/>
</dbReference>
<dbReference type="InterPro" id="IPR014835">
    <property type="entry name" value="NS1-Nuc"/>
</dbReference>
<dbReference type="SUPFAM" id="SSF55464">
    <property type="entry name" value="Origin of replication-binding domain, RBD-like"/>
    <property type="match status" value="1"/>
</dbReference>
<evidence type="ECO:0000259" key="15">
    <source>
        <dbReference type="PROSITE" id="PS52022"/>
    </source>
</evidence>
<evidence type="ECO:0000313" key="16">
    <source>
        <dbReference type="EMBL" id="AAN03856.1"/>
    </source>
</evidence>
<keyword evidence="10 12" id="KW-0190">Covalent protein-DNA linkage</keyword>
<dbReference type="EMBL" id="AF513852">
    <property type="protein sequence ID" value="AAN03856.1"/>
    <property type="molecule type" value="Genomic_DNA"/>
</dbReference>
<evidence type="ECO:0000256" key="9">
    <source>
        <dbReference type="ARBA" id="ARBA00022840"/>
    </source>
</evidence>
<evidence type="ECO:0000256" key="12">
    <source>
        <dbReference type="PROSITE-ProRule" id="PRU01366"/>
    </source>
</evidence>
<feature type="short sequence motif" description="RCR-2" evidence="12">
    <location>
        <begin position="90"/>
        <end position="92"/>
    </location>
</feature>
<reference evidence="16 17" key="1">
    <citation type="journal article" date="2002" name="Proc. Natl. Acad. Sci. U.S.A.">
        <title>Novel adeno-associated viruses from rhesus monkeys as vectors for human gene therapy.</title>
        <authorList>
            <person name="Gao G.P."/>
            <person name="Alvira M.R."/>
            <person name="Wang L."/>
            <person name="Calcedo R."/>
            <person name="Johnston J."/>
            <person name="Wilson J.M."/>
        </authorList>
    </citation>
    <scope>NUCLEOTIDE SEQUENCE [LARGE SCALE GENOMIC DNA]</scope>
</reference>
<organism evidence="16 17">
    <name type="scientific">Adeno-associated virus 8</name>
    <name type="common">AAV8</name>
    <dbReference type="NCBI Taxonomy" id="202813"/>
    <lineage>
        <taxon>Viruses</taxon>
        <taxon>Monodnaviria</taxon>
        <taxon>Shotokuvirae</taxon>
        <taxon>Cossaviricota</taxon>
        <taxon>Quintoviricetes</taxon>
        <taxon>Piccovirales</taxon>
        <taxon>Parvoviridae</taxon>
        <taxon>Parvovirinae</taxon>
        <taxon>Dependoparvovirus</taxon>
        <taxon>Dependoparvovirus primate1</taxon>
    </lineage>
</organism>
<keyword evidence="8 12" id="KW-0378">Hydrolase</keyword>
<dbReference type="InterPro" id="IPR001257">
    <property type="entry name" value="Parvovirus_NS1_helicase"/>
</dbReference>